<evidence type="ECO:0000256" key="7">
    <source>
        <dbReference type="ARBA" id="ARBA00023012"/>
    </source>
</evidence>
<dbReference type="Pfam" id="PF02518">
    <property type="entry name" value="HATPase_c"/>
    <property type="match status" value="1"/>
</dbReference>
<dbReference type="InterPro" id="IPR003594">
    <property type="entry name" value="HATPase_dom"/>
</dbReference>
<keyword evidence="4" id="KW-0547">Nucleotide-binding</keyword>
<dbReference type="Proteomes" id="UP000051063">
    <property type="component" value="Unassembled WGS sequence"/>
</dbReference>
<evidence type="ECO:0000256" key="1">
    <source>
        <dbReference type="ARBA" id="ARBA00000085"/>
    </source>
</evidence>
<dbReference type="InterPro" id="IPR004358">
    <property type="entry name" value="Sig_transdc_His_kin-like_C"/>
</dbReference>
<dbReference type="InterPro" id="IPR050980">
    <property type="entry name" value="2C_sensor_his_kinase"/>
</dbReference>
<dbReference type="RefSeq" id="WP_055748169.1">
    <property type="nucleotide sequence ID" value="NZ_LJJB01000015.1"/>
</dbReference>
<dbReference type="PANTHER" id="PTHR44936:SF10">
    <property type="entry name" value="SENSOR PROTEIN RSTB"/>
    <property type="match status" value="1"/>
</dbReference>
<feature type="domain" description="Histidine kinase" evidence="8">
    <location>
        <begin position="463"/>
        <end position="677"/>
    </location>
</feature>
<dbReference type="Pfam" id="PF13589">
    <property type="entry name" value="HATPase_c_3"/>
    <property type="match status" value="1"/>
</dbReference>
<keyword evidence="7" id="KW-0902">Two-component regulatory system</keyword>
<name>A0ABR5MZU3_BRECH</name>
<keyword evidence="10" id="KW-1185">Reference proteome</keyword>
<keyword evidence="3" id="KW-0808">Transferase</keyword>
<comment type="caution">
    <text evidence="9">The sequence shown here is derived from an EMBL/GenBank/DDBJ whole genome shotgun (WGS) entry which is preliminary data.</text>
</comment>
<dbReference type="PANTHER" id="PTHR44936">
    <property type="entry name" value="SENSOR PROTEIN CREC"/>
    <property type="match status" value="1"/>
</dbReference>
<comment type="catalytic activity">
    <reaction evidence="1">
        <text>ATP + protein L-histidine = ADP + protein N-phospho-L-histidine.</text>
        <dbReference type="EC" id="2.7.13.3"/>
    </reaction>
</comment>
<gene>
    <name evidence="9" type="ORF">AN963_29905</name>
</gene>
<evidence type="ECO:0000256" key="3">
    <source>
        <dbReference type="ARBA" id="ARBA00022679"/>
    </source>
</evidence>
<evidence type="ECO:0000259" key="8">
    <source>
        <dbReference type="PROSITE" id="PS50109"/>
    </source>
</evidence>
<dbReference type="Gene3D" id="3.30.565.10">
    <property type="entry name" value="Histidine kinase-like ATPase, C-terminal domain"/>
    <property type="match status" value="2"/>
</dbReference>
<proteinExistence type="predicted"/>
<evidence type="ECO:0000256" key="6">
    <source>
        <dbReference type="ARBA" id="ARBA00022840"/>
    </source>
</evidence>
<evidence type="ECO:0000313" key="9">
    <source>
        <dbReference type="EMBL" id="KQL43628.1"/>
    </source>
</evidence>
<dbReference type="PRINTS" id="PR00344">
    <property type="entry name" value="BCTRLSENSOR"/>
</dbReference>
<dbReference type="EMBL" id="LJJB01000015">
    <property type="protein sequence ID" value="KQL43628.1"/>
    <property type="molecule type" value="Genomic_DNA"/>
</dbReference>
<evidence type="ECO:0000256" key="5">
    <source>
        <dbReference type="ARBA" id="ARBA00022777"/>
    </source>
</evidence>
<evidence type="ECO:0000313" key="10">
    <source>
        <dbReference type="Proteomes" id="UP000051063"/>
    </source>
</evidence>
<keyword evidence="6" id="KW-0067">ATP-binding</keyword>
<sequence length="677" mass="78536">MGIINTFNFKASTNIKNLLGKDLVTDQITAVFELVKNSYDADATEVDLEFVDLESGNGKLIIRDNGTGMSLDDIEKKWMVIGTDSKKNKMFSNKFQRPLNGDKGIGRFSVDRLGEVLHLSSVKDSSNEKIDMSFEWTKFEREYTNLDQIKIPYYLSEYTTNKHGVTLHIEKLRDNWDQKNILKLINSLKQFKSPFSIKDDFKIKVHVPEYQIFNMEIQPHNLEDISSLWVEVEIPITDTKIISMTVVRDGLKYTEEHPNPYNFGPVKTKIYFFNTQDKTRFAKRMNTLVKEFGNIRLYRDDFRIHPYGESYNDWLDLDIRKAQGYARFFGSRDLIGYVQIYKEHNDGIDAPTNRQGIIENEQSLELRHFIIEYPIKTLEKYFFKKPKNETFLRSKQNIETAVLELKQVTKELNKTAPEAAKILRKITGVVEQSQKEQAQFVKGQEELLEVYKRVASKEILLHRIIHQALIKIEKVRTVTFSGMNTVANNHDQNEDFIGPVRTSFNHIEKLSGNAKEYLKKARDHLIRKRSTESINLKSFSDRILASFEHDFIEHNIMISLEIPENIYLKIDKNDLETILDNFISNSLKSLKQVSDRNKELLLKAIDTTSYTTLVFKDNGLGVPNHLIDRIFDPFFSTTKSSGMGLSIVDEIVKENKGELNLARNNSVGAEFQIKFRK</sequence>
<accession>A0ABR5MZU3</accession>
<keyword evidence="5" id="KW-0418">Kinase</keyword>
<dbReference type="InterPro" id="IPR005467">
    <property type="entry name" value="His_kinase_dom"/>
</dbReference>
<organism evidence="9 10">
    <name type="scientific">Brevibacillus choshinensis</name>
    <dbReference type="NCBI Taxonomy" id="54911"/>
    <lineage>
        <taxon>Bacteria</taxon>
        <taxon>Bacillati</taxon>
        <taxon>Bacillota</taxon>
        <taxon>Bacilli</taxon>
        <taxon>Bacillales</taxon>
        <taxon>Paenibacillaceae</taxon>
        <taxon>Brevibacillus</taxon>
    </lineage>
</organism>
<dbReference type="InterPro" id="IPR036890">
    <property type="entry name" value="HATPase_C_sf"/>
</dbReference>
<reference evidence="9 10" key="1">
    <citation type="submission" date="2015-09" db="EMBL/GenBank/DDBJ databases">
        <title>Genome sequencing project for genomic taxonomy and phylogenomics of Bacillus-like bacteria.</title>
        <authorList>
            <person name="Liu B."/>
            <person name="Wang J."/>
            <person name="Zhu Y."/>
            <person name="Liu G."/>
            <person name="Chen Q."/>
            <person name="Chen Z."/>
            <person name="Lan J."/>
            <person name="Che J."/>
            <person name="Ge C."/>
            <person name="Shi H."/>
            <person name="Pan Z."/>
            <person name="Liu X."/>
        </authorList>
    </citation>
    <scope>NUCLEOTIDE SEQUENCE [LARGE SCALE GENOMIC DNA]</scope>
    <source>
        <strain evidence="9 10">DSM 8552</strain>
    </source>
</reference>
<dbReference type="EC" id="2.7.13.3" evidence="2"/>
<dbReference type="PROSITE" id="PS50109">
    <property type="entry name" value="HIS_KIN"/>
    <property type="match status" value="1"/>
</dbReference>
<evidence type="ECO:0000256" key="2">
    <source>
        <dbReference type="ARBA" id="ARBA00012438"/>
    </source>
</evidence>
<protein>
    <recommendedName>
        <fullName evidence="2">histidine kinase</fullName>
        <ecNumber evidence="2">2.7.13.3</ecNumber>
    </recommendedName>
</protein>
<dbReference type="SUPFAM" id="SSF55874">
    <property type="entry name" value="ATPase domain of HSP90 chaperone/DNA topoisomerase II/histidine kinase"/>
    <property type="match status" value="2"/>
</dbReference>
<dbReference type="SMART" id="SM00387">
    <property type="entry name" value="HATPase_c"/>
    <property type="match status" value="1"/>
</dbReference>
<evidence type="ECO:0000256" key="4">
    <source>
        <dbReference type="ARBA" id="ARBA00022741"/>
    </source>
</evidence>